<dbReference type="PROSITE" id="PS50088">
    <property type="entry name" value="ANK_REPEAT"/>
    <property type="match status" value="1"/>
</dbReference>
<comment type="caution">
    <text evidence="6">The sequence shown here is derived from an EMBL/GenBank/DDBJ whole genome shotgun (WGS) entry which is preliminary data.</text>
</comment>
<dbReference type="AlphaFoldDB" id="A0A0M0JK94"/>
<reference evidence="7" key="1">
    <citation type="journal article" date="2015" name="PLoS Genet.">
        <title>Genome Sequence and Transcriptome Analyses of Chrysochromulina tobin: Metabolic Tools for Enhanced Algal Fitness in the Prominent Order Prymnesiales (Haptophyceae).</title>
        <authorList>
            <person name="Hovde B.T."/>
            <person name="Deodato C.R."/>
            <person name="Hunsperger H.M."/>
            <person name="Ryken S.A."/>
            <person name="Yost W."/>
            <person name="Jha R.K."/>
            <person name="Patterson J."/>
            <person name="Monnat R.J. Jr."/>
            <person name="Barlow S.B."/>
            <person name="Starkenburg S.R."/>
            <person name="Cattolico R.A."/>
        </authorList>
    </citation>
    <scope>NUCLEOTIDE SEQUENCE</scope>
    <source>
        <strain evidence="7">CCMP291</strain>
    </source>
</reference>
<organism evidence="6 7">
    <name type="scientific">Chrysochromulina tobinii</name>
    <dbReference type="NCBI Taxonomy" id="1460289"/>
    <lineage>
        <taxon>Eukaryota</taxon>
        <taxon>Haptista</taxon>
        <taxon>Haptophyta</taxon>
        <taxon>Prymnesiophyceae</taxon>
        <taxon>Prymnesiales</taxon>
        <taxon>Chrysochromulinaceae</taxon>
        <taxon>Chrysochromulina</taxon>
    </lineage>
</organism>
<evidence type="ECO:0000313" key="7">
    <source>
        <dbReference type="Proteomes" id="UP000037460"/>
    </source>
</evidence>
<keyword evidence="4" id="KW-0175">Coiled coil</keyword>
<dbReference type="InterPro" id="IPR002110">
    <property type="entry name" value="Ankyrin_rpt"/>
</dbReference>
<dbReference type="EMBL" id="JWZX01002786">
    <property type="protein sequence ID" value="KOO26910.1"/>
    <property type="molecule type" value="Genomic_DNA"/>
</dbReference>
<dbReference type="Gene3D" id="1.25.40.20">
    <property type="entry name" value="Ankyrin repeat-containing domain"/>
    <property type="match status" value="1"/>
</dbReference>
<feature type="repeat" description="ANK" evidence="3">
    <location>
        <begin position="336"/>
        <end position="368"/>
    </location>
</feature>
<proteinExistence type="predicted"/>
<keyword evidence="2 3" id="KW-0040">ANK repeat</keyword>
<keyword evidence="7" id="KW-1185">Reference proteome</keyword>
<dbReference type="InterPro" id="IPR051165">
    <property type="entry name" value="Multifunctional_ANK_Repeat"/>
</dbReference>
<feature type="compositionally biased region" description="Low complexity" evidence="5">
    <location>
        <begin position="106"/>
        <end position="132"/>
    </location>
</feature>
<keyword evidence="1" id="KW-0677">Repeat</keyword>
<dbReference type="OrthoDB" id="10057496at2759"/>
<evidence type="ECO:0000313" key="6">
    <source>
        <dbReference type="EMBL" id="KOO26910.1"/>
    </source>
</evidence>
<evidence type="ECO:0000256" key="5">
    <source>
        <dbReference type="SAM" id="MobiDB-lite"/>
    </source>
</evidence>
<evidence type="ECO:0000256" key="4">
    <source>
        <dbReference type="SAM" id="Coils"/>
    </source>
</evidence>
<feature type="region of interest" description="Disordered" evidence="5">
    <location>
        <begin position="242"/>
        <end position="270"/>
    </location>
</feature>
<evidence type="ECO:0000256" key="1">
    <source>
        <dbReference type="ARBA" id="ARBA00022737"/>
    </source>
</evidence>
<feature type="region of interest" description="Disordered" evidence="5">
    <location>
        <begin position="166"/>
        <end position="198"/>
    </location>
</feature>
<dbReference type="Proteomes" id="UP000037460">
    <property type="component" value="Unassembled WGS sequence"/>
</dbReference>
<evidence type="ECO:0000256" key="2">
    <source>
        <dbReference type="ARBA" id="ARBA00023043"/>
    </source>
</evidence>
<feature type="region of interest" description="Disordered" evidence="5">
    <location>
        <begin position="70"/>
        <end position="132"/>
    </location>
</feature>
<protein>
    <submittedName>
        <fullName evidence="6">Ankyrin repeat harbouring exported protein</fullName>
    </submittedName>
</protein>
<evidence type="ECO:0000256" key="3">
    <source>
        <dbReference type="PROSITE-ProRule" id="PRU00023"/>
    </source>
</evidence>
<dbReference type="SMART" id="SM00248">
    <property type="entry name" value="ANK"/>
    <property type="match status" value="3"/>
</dbReference>
<gene>
    <name evidence="6" type="ORF">Ctob_004429</name>
</gene>
<accession>A0A0M0JK94</accession>
<name>A0A0M0JK94_9EUKA</name>
<dbReference type="InterPro" id="IPR036770">
    <property type="entry name" value="Ankyrin_rpt-contain_sf"/>
</dbReference>
<feature type="compositionally biased region" description="Polar residues" evidence="5">
    <location>
        <begin position="436"/>
        <end position="450"/>
    </location>
</feature>
<sequence>MATKLEAAIAAQAQLQRQLAQLTAQLEEAKAAFKGRPPRQLFVEAVQRNSSAPAQSAESPRKQALRTLGLRTPPSDKLPQAPEGAPCASPMSVAPSALVSSGGTRSQAVPPASEVVPASPAKGASGAPDGAGTVKRLSRELASTLSPAKLAPSAGQVRGSPFLVAKGARSSDASAPPPRQPPVVSSGGPGEGGGAISPTEMSFIQLKKFLFSHPRVPRDEVSGATSRAPLLALVDKYGLGSASGSTSGSTSISGSISISGSTSGSTSSSTAKAADTSAAAMAPPPSTGAASTGIASMGVAREGGAVRPRYSALDEAPSTADALRHSACGLDGIDAAGRTALIIASANGHTDVAKALIAGGADLEKVTFGGETATMAACSNGHADTLALLLDARASVAMVEALNCDGQSALMLATNEAHEGVAAMLVRRGRRAPNSPEDSTGSSPGSELWI</sequence>
<dbReference type="Pfam" id="PF12796">
    <property type="entry name" value="Ank_2"/>
    <property type="match status" value="1"/>
</dbReference>
<feature type="region of interest" description="Disordered" evidence="5">
    <location>
        <begin position="427"/>
        <end position="450"/>
    </location>
</feature>
<feature type="coiled-coil region" evidence="4">
    <location>
        <begin position="5"/>
        <end position="32"/>
    </location>
</feature>
<dbReference type="SUPFAM" id="SSF48403">
    <property type="entry name" value="Ankyrin repeat"/>
    <property type="match status" value="1"/>
</dbReference>
<dbReference type="PANTHER" id="PTHR24123">
    <property type="entry name" value="ANKYRIN REPEAT-CONTAINING"/>
    <property type="match status" value="1"/>
</dbReference>
<dbReference type="PROSITE" id="PS50297">
    <property type="entry name" value="ANK_REP_REGION"/>
    <property type="match status" value="1"/>
</dbReference>
<dbReference type="PANTHER" id="PTHR24123:SF33">
    <property type="entry name" value="PROTEIN HOS4"/>
    <property type="match status" value="1"/>
</dbReference>